<dbReference type="InterPro" id="IPR013512">
    <property type="entry name" value="DXP_reductoisomerase_N"/>
</dbReference>
<dbReference type="Pfam" id="PF08436">
    <property type="entry name" value="DXP_redisom_C"/>
    <property type="match status" value="1"/>
</dbReference>
<dbReference type="Proteomes" id="UP000254133">
    <property type="component" value="Unassembled WGS sequence"/>
</dbReference>
<feature type="binding site" evidence="9">
    <location>
        <position position="127"/>
    </location>
    <ligand>
        <name>NADPH</name>
        <dbReference type="ChEBI" id="CHEBI:57783"/>
    </ligand>
</feature>
<feature type="binding site" evidence="9">
    <location>
        <position position="16"/>
    </location>
    <ligand>
        <name>NADPH</name>
        <dbReference type="ChEBI" id="CHEBI:57783"/>
    </ligand>
</feature>
<keyword evidence="4 9" id="KW-0521">NADP</keyword>
<feature type="binding site" evidence="9">
    <location>
        <position position="15"/>
    </location>
    <ligand>
        <name>NADPH</name>
        <dbReference type="ChEBI" id="CHEBI:57783"/>
    </ligand>
</feature>
<keyword evidence="7 9" id="KW-0414">Isoprene biosynthesis</keyword>
<keyword evidence="6 9" id="KW-0464">Manganese</keyword>
<dbReference type="InterPro" id="IPR026877">
    <property type="entry name" value="DXPR_C"/>
</dbReference>
<dbReference type="InterPro" id="IPR036169">
    <property type="entry name" value="DXPR_C_sf"/>
</dbReference>
<dbReference type="UniPathway" id="UPA00056">
    <property type="reaction ID" value="UER00092"/>
</dbReference>
<comment type="caution">
    <text evidence="9">Lacks conserved residue(s) required for the propagation of feature annotation.</text>
</comment>
<feature type="domain" description="1-deoxy-D-xylulose 5-phosphate reductoisomerase N-terminal" evidence="10">
    <location>
        <begin position="8"/>
        <end position="133"/>
    </location>
</feature>
<feature type="binding site" evidence="9">
    <location>
        <position position="229"/>
    </location>
    <ligand>
        <name>1-deoxy-D-xylulose 5-phosphate</name>
        <dbReference type="ChEBI" id="CHEBI:57792"/>
    </ligand>
</feature>
<evidence type="ECO:0000256" key="6">
    <source>
        <dbReference type="ARBA" id="ARBA00023211"/>
    </source>
</evidence>
<evidence type="ECO:0000256" key="2">
    <source>
        <dbReference type="ARBA" id="ARBA00006825"/>
    </source>
</evidence>
<dbReference type="Gene3D" id="1.10.1740.10">
    <property type="match status" value="1"/>
</dbReference>
<feature type="binding site" evidence="9">
    <location>
        <position position="216"/>
    </location>
    <ligand>
        <name>NADPH</name>
        <dbReference type="ChEBI" id="CHEBI:57783"/>
    </ligand>
</feature>
<dbReference type="GO" id="GO:0030604">
    <property type="term" value="F:1-deoxy-D-xylulose-5-phosphate reductoisomerase activity"/>
    <property type="evidence" value="ECO:0007669"/>
    <property type="project" value="UniProtKB-UniRule"/>
</dbReference>
<feature type="binding site" evidence="9">
    <location>
        <position position="187"/>
    </location>
    <ligand>
        <name>1-deoxy-D-xylulose 5-phosphate</name>
        <dbReference type="ChEBI" id="CHEBI:57792"/>
    </ligand>
</feature>
<evidence type="ECO:0000256" key="8">
    <source>
        <dbReference type="ARBA" id="ARBA00048543"/>
    </source>
</evidence>
<organism evidence="13 14">
    <name type="scientific">Moraxella bovis</name>
    <dbReference type="NCBI Taxonomy" id="476"/>
    <lineage>
        <taxon>Bacteria</taxon>
        <taxon>Pseudomonadati</taxon>
        <taxon>Pseudomonadota</taxon>
        <taxon>Gammaproteobacteria</taxon>
        <taxon>Moraxellales</taxon>
        <taxon>Moraxellaceae</taxon>
        <taxon>Moraxella</taxon>
    </lineage>
</organism>
<dbReference type="SUPFAM" id="SSF55347">
    <property type="entry name" value="Glyceraldehyde-3-phosphate dehydrogenase-like, C-terminal domain"/>
    <property type="match status" value="1"/>
</dbReference>
<evidence type="ECO:0000259" key="10">
    <source>
        <dbReference type="Pfam" id="PF02670"/>
    </source>
</evidence>
<dbReference type="PANTHER" id="PTHR30525">
    <property type="entry name" value="1-DEOXY-D-XYLULOSE 5-PHOSPHATE REDUCTOISOMERASE"/>
    <property type="match status" value="1"/>
</dbReference>
<evidence type="ECO:0000256" key="1">
    <source>
        <dbReference type="ARBA" id="ARBA00005094"/>
    </source>
</evidence>
<dbReference type="InterPro" id="IPR003821">
    <property type="entry name" value="DXP_reductoisomerase"/>
</dbReference>
<feature type="binding site" evidence="9">
    <location>
        <position position="210"/>
    </location>
    <ligand>
        <name>1-deoxy-D-xylulose 5-phosphate</name>
        <dbReference type="ChEBI" id="CHEBI:57792"/>
    </ligand>
</feature>
<feature type="binding site" evidence="9">
    <location>
        <position position="223"/>
    </location>
    <ligand>
        <name>1-deoxy-D-xylulose 5-phosphate</name>
        <dbReference type="ChEBI" id="CHEBI:57792"/>
    </ligand>
</feature>
<feature type="binding site" evidence="9">
    <location>
        <position position="126"/>
    </location>
    <ligand>
        <name>1-deoxy-D-xylulose 5-phosphate</name>
        <dbReference type="ChEBI" id="CHEBI:57792"/>
    </ligand>
</feature>
<dbReference type="InterPro" id="IPR036291">
    <property type="entry name" value="NAD(P)-bd_dom_sf"/>
</dbReference>
<dbReference type="EC" id="1.1.1.267" evidence="9"/>
<feature type="binding site" evidence="9">
    <location>
        <position position="151"/>
    </location>
    <ligand>
        <name>Mn(2+)</name>
        <dbReference type="ChEBI" id="CHEBI:29035"/>
    </ligand>
</feature>
<dbReference type="EMBL" id="UGPZ01000002">
    <property type="protein sequence ID" value="STY90122.1"/>
    <property type="molecule type" value="Genomic_DNA"/>
</dbReference>
<dbReference type="InterPro" id="IPR013644">
    <property type="entry name" value="DXP_reductoisomerase_C"/>
</dbReference>
<keyword evidence="5 9" id="KW-0560">Oxidoreductase</keyword>
<evidence type="ECO:0000256" key="7">
    <source>
        <dbReference type="ARBA" id="ARBA00023229"/>
    </source>
</evidence>
<feature type="domain" description="DXP reductoisomerase C-terminal" evidence="12">
    <location>
        <begin position="272"/>
        <end position="393"/>
    </location>
</feature>
<comment type="similarity">
    <text evidence="2 9">Belongs to the DXR family.</text>
</comment>
<dbReference type="SUPFAM" id="SSF51735">
    <property type="entry name" value="NAD(P)-binding Rossmann-fold domains"/>
    <property type="match status" value="1"/>
</dbReference>
<feature type="binding site" evidence="9">
    <location>
        <position position="232"/>
    </location>
    <ligand>
        <name>Mn(2+)</name>
        <dbReference type="ChEBI" id="CHEBI:29035"/>
    </ligand>
</feature>
<dbReference type="GO" id="GO:0030145">
    <property type="term" value="F:manganese ion binding"/>
    <property type="evidence" value="ECO:0007669"/>
    <property type="project" value="TreeGrafter"/>
</dbReference>
<feature type="binding site" evidence="9">
    <location>
        <position position="153"/>
    </location>
    <ligand>
        <name>Mn(2+)</name>
        <dbReference type="ChEBI" id="CHEBI:29035"/>
    </ligand>
</feature>
<dbReference type="Pfam" id="PF13288">
    <property type="entry name" value="DXPR_C"/>
    <property type="match status" value="1"/>
</dbReference>
<accession>A0A378PTQ2</accession>
<dbReference type="SUPFAM" id="SSF69055">
    <property type="entry name" value="1-deoxy-D-xylulose-5-phosphate reductoisomerase, C-terminal domain"/>
    <property type="match status" value="1"/>
</dbReference>
<comment type="pathway">
    <text evidence="1 9">Isoprenoid biosynthesis; isopentenyl diphosphate biosynthesis via DXP pathway; isopentenyl diphosphate from 1-deoxy-D-xylulose 5-phosphate: step 1/6.</text>
</comment>
<feature type="binding site" evidence="9">
    <location>
        <position position="14"/>
    </location>
    <ligand>
        <name>NADPH</name>
        <dbReference type="ChEBI" id="CHEBI:57783"/>
    </ligand>
</feature>
<comment type="cofactor">
    <cofactor evidence="9">
        <name>Mg(2+)</name>
        <dbReference type="ChEBI" id="CHEBI:18420"/>
    </cofactor>
    <cofactor evidence="9">
        <name>Mn(2+)</name>
        <dbReference type="ChEBI" id="CHEBI:29035"/>
    </cofactor>
</comment>
<feature type="binding site" evidence="9">
    <location>
        <position position="17"/>
    </location>
    <ligand>
        <name>NADPH</name>
        <dbReference type="ChEBI" id="CHEBI:57783"/>
    </ligand>
</feature>
<dbReference type="PANTHER" id="PTHR30525:SF0">
    <property type="entry name" value="1-DEOXY-D-XYLULOSE 5-PHOSPHATE REDUCTOISOMERASE, CHLOROPLASTIC"/>
    <property type="match status" value="1"/>
</dbReference>
<dbReference type="FunFam" id="3.40.50.720:FF:000045">
    <property type="entry name" value="1-deoxy-D-xylulose 5-phosphate reductoisomerase"/>
    <property type="match status" value="1"/>
</dbReference>
<feature type="binding site" evidence="9">
    <location>
        <position position="152"/>
    </location>
    <ligand>
        <name>1-deoxy-D-xylulose 5-phosphate</name>
        <dbReference type="ChEBI" id="CHEBI:57792"/>
    </ligand>
</feature>
<comment type="function">
    <text evidence="9">Catalyzes the NADPH-dependent rearrangement and reduction of 1-deoxy-D-xylulose-5-phosphate (DXP) to 2-C-methyl-D-erythritol 4-phosphate (MEP).</text>
</comment>
<dbReference type="RefSeq" id="WP_115368605.1">
    <property type="nucleotide sequence ID" value="NZ_CP087796.1"/>
</dbReference>
<protein>
    <recommendedName>
        <fullName evidence="9">1-deoxy-D-xylulose 5-phosphate reductoisomerase</fullName>
        <shortName evidence="9">DXP reductoisomerase</shortName>
        <ecNumber evidence="9">1.1.1.267</ecNumber>
    </recommendedName>
    <alternativeName>
        <fullName evidence="9">1-deoxyxylulose-5-phosphate reductoisomerase</fullName>
    </alternativeName>
    <alternativeName>
        <fullName evidence="9">2-C-methyl-D-erythritol 4-phosphate synthase</fullName>
    </alternativeName>
</protein>
<feature type="binding site" evidence="9">
    <location>
        <position position="228"/>
    </location>
    <ligand>
        <name>1-deoxy-D-xylulose 5-phosphate</name>
        <dbReference type="ChEBI" id="CHEBI:57792"/>
    </ligand>
</feature>
<dbReference type="NCBIfam" id="TIGR00243">
    <property type="entry name" value="Dxr"/>
    <property type="match status" value="1"/>
</dbReference>
<sequence>MTALTVPLTVLGATGSIGDSTLDIARLAGLPVYALSGFGRLDKLFDLCVEFRPSRVGVPSGKVDEFAKRLKSANLAIDVVGGQDGLAELASDKGAGKVVAGIVGSAGLGSTLSAVKAGQTVLVANKESLVMAGELVMNTARTHGATILPIDSEHNAIFQCLPKAVQDDNTAIHRTELGIKKLWLTASGGGFLHKSYDDMKNATVAQAVKHPNWNMGSKITVDSNTMMNKGLELIEACHLFNLSESQIDIAIHPQSIIHSMVEYVDGSILAQLGTPDMRTPIAHALAYPDRMESSAKSLNLFDISALEFIRPDKDKFKSLTLARHAIQTGGGACIALNASNEVSVSAFLDGRIRLTDIADTVEHVLNDDELGAEFGRHFDELDEILALDKRVRDRMDVYLRKLTD</sequence>
<dbReference type="GO" id="GO:0051484">
    <property type="term" value="P:isopentenyl diphosphate biosynthetic process, methylerythritol 4-phosphate pathway involved in terpenoid biosynthetic process"/>
    <property type="evidence" value="ECO:0007669"/>
    <property type="project" value="TreeGrafter"/>
</dbReference>
<evidence type="ECO:0000313" key="14">
    <source>
        <dbReference type="Proteomes" id="UP000254133"/>
    </source>
</evidence>
<comment type="catalytic activity">
    <reaction evidence="8">
        <text>2-C-methyl-D-erythritol 4-phosphate + NADP(+) = 1-deoxy-D-xylulose 5-phosphate + NADPH + H(+)</text>
        <dbReference type="Rhea" id="RHEA:13717"/>
        <dbReference type="ChEBI" id="CHEBI:15378"/>
        <dbReference type="ChEBI" id="CHEBI:57783"/>
        <dbReference type="ChEBI" id="CHEBI:57792"/>
        <dbReference type="ChEBI" id="CHEBI:58262"/>
        <dbReference type="ChEBI" id="CHEBI:58349"/>
        <dbReference type="EC" id="1.1.1.267"/>
    </reaction>
    <physiologicalReaction direction="right-to-left" evidence="8">
        <dbReference type="Rhea" id="RHEA:13719"/>
    </physiologicalReaction>
</comment>
<keyword evidence="3 9" id="KW-0479">Metal-binding</keyword>
<dbReference type="HAMAP" id="MF_00183">
    <property type="entry name" value="DXP_reductoisom"/>
    <property type="match status" value="1"/>
</dbReference>
<keyword evidence="13" id="KW-0413">Isomerase</keyword>
<feature type="binding site" evidence="9">
    <location>
        <position position="232"/>
    </location>
    <ligand>
        <name>1-deoxy-D-xylulose 5-phosphate</name>
        <dbReference type="ChEBI" id="CHEBI:57792"/>
    </ligand>
</feature>
<gene>
    <name evidence="9 13" type="primary">dxr</name>
    <name evidence="13" type="ORF">NCTC9426_00128</name>
</gene>
<proteinExistence type="inferred from homology"/>
<evidence type="ECO:0000256" key="5">
    <source>
        <dbReference type="ARBA" id="ARBA00023002"/>
    </source>
</evidence>
<feature type="binding site" evidence="9">
    <location>
        <position position="153"/>
    </location>
    <ligand>
        <name>1-deoxy-D-xylulose 5-phosphate</name>
        <dbReference type="ChEBI" id="CHEBI:57792"/>
    </ligand>
</feature>
<dbReference type="Gene3D" id="3.40.50.720">
    <property type="entry name" value="NAD(P)-binding Rossmann-like Domain"/>
    <property type="match status" value="1"/>
</dbReference>
<dbReference type="Pfam" id="PF02670">
    <property type="entry name" value="DXP_reductoisom"/>
    <property type="match status" value="1"/>
</dbReference>
<feature type="domain" description="1-deoxy-D-xylulose 5-phosphate reductoisomerase C-terminal" evidence="11">
    <location>
        <begin position="147"/>
        <end position="240"/>
    </location>
</feature>
<feature type="binding site" evidence="9">
    <location>
        <position position="125"/>
    </location>
    <ligand>
        <name>NADPH</name>
        <dbReference type="ChEBI" id="CHEBI:57783"/>
    </ligand>
</feature>
<evidence type="ECO:0000259" key="12">
    <source>
        <dbReference type="Pfam" id="PF13288"/>
    </source>
</evidence>
<evidence type="ECO:0000259" key="11">
    <source>
        <dbReference type="Pfam" id="PF08436"/>
    </source>
</evidence>
<evidence type="ECO:0000256" key="9">
    <source>
        <dbReference type="HAMAP-Rule" id="MF_00183"/>
    </source>
</evidence>
<evidence type="ECO:0000313" key="13">
    <source>
        <dbReference type="EMBL" id="STY90122.1"/>
    </source>
</evidence>
<dbReference type="AlphaFoldDB" id="A0A378PTQ2"/>
<evidence type="ECO:0000256" key="3">
    <source>
        <dbReference type="ARBA" id="ARBA00022723"/>
    </source>
</evidence>
<dbReference type="GO" id="GO:0070402">
    <property type="term" value="F:NADPH binding"/>
    <property type="evidence" value="ECO:0007669"/>
    <property type="project" value="InterPro"/>
</dbReference>
<evidence type="ECO:0000256" key="4">
    <source>
        <dbReference type="ARBA" id="ARBA00022857"/>
    </source>
</evidence>
<reference evidence="13 14" key="1">
    <citation type="submission" date="2018-06" db="EMBL/GenBank/DDBJ databases">
        <authorList>
            <consortium name="Pathogen Informatics"/>
            <person name="Doyle S."/>
        </authorList>
    </citation>
    <scope>NUCLEOTIDE SEQUENCE [LARGE SCALE GENOMIC DNA]</scope>
    <source>
        <strain evidence="13 14">NCTC9426</strain>
    </source>
</reference>
<name>A0A378PTQ2_MORBO</name>
<dbReference type="GO" id="GO:0016853">
    <property type="term" value="F:isomerase activity"/>
    <property type="evidence" value="ECO:0007669"/>
    <property type="project" value="UniProtKB-KW"/>
</dbReference>
<keyword evidence="9" id="KW-0460">Magnesium</keyword>
<dbReference type="PIRSF" id="PIRSF006205">
    <property type="entry name" value="Dxp_reductismrs"/>
    <property type="match status" value="1"/>
</dbReference>